<proteinExistence type="predicted"/>
<dbReference type="EMBL" id="HBUF01020254">
    <property type="protein sequence ID" value="CAG6610969.1"/>
    <property type="molecule type" value="Transcribed_RNA"/>
</dbReference>
<dbReference type="EMBL" id="HBUF01599436">
    <property type="protein sequence ID" value="CAG6775691.1"/>
    <property type="molecule type" value="Transcribed_RNA"/>
</dbReference>
<dbReference type="EMBL" id="HBUF01020255">
    <property type="protein sequence ID" value="CAG6610970.1"/>
    <property type="molecule type" value="Transcribed_RNA"/>
</dbReference>
<evidence type="ECO:0000313" key="2">
    <source>
        <dbReference type="EMBL" id="CAG6685930.1"/>
    </source>
</evidence>
<evidence type="ECO:0000256" key="1">
    <source>
        <dbReference type="SAM" id="SignalP"/>
    </source>
</evidence>
<dbReference type="EMBL" id="HBUF01419267">
    <property type="protein sequence ID" value="CAG6740453.1"/>
    <property type="molecule type" value="Transcribed_RNA"/>
</dbReference>
<name>A0A8D8TCI9_9HEMI</name>
<dbReference type="EMBL" id="HBUF01599435">
    <property type="protein sequence ID" value="CAG6775690.1"/>
    <property type="molecule type" value="Transcribed_RNA"/>
</dbReference>
<protein>
    <submittedName>
        <fullName evidence="2">Uncharacterized protein</fullName>
    </submittedName>
</protein>
<keyword evidence="1" id="KW-0732">Signal</keyword>
<dbReference type="EMBL" id="HBUF01419266">
    <property type="protein sequence ID" value="CAG6740452.1"/>
    <property type="molecule type" value="Transcribed_RNA"/>
</dbReference>
<reference evidence="2" key="1">
    <citation type="submission" date="2021-05" db="EMBL/GenBank/DDBJ databases">
        <authorList>
            <person name="Alioto T."/>
            <person name="Alioto T."/>
            <person name="Gomez Garrido J."/>
        </authorList>
    </citation>
    <scope>NUCLEOTIDE SEQUENCE</scope>
</reference>
<sequence length="146" mass="17032">MTPLLQFLVSLFYIVHLVSSDSVIPIGGTYEETSFNGWLCRHTPQSEAFCTTEMSSLFYSQFHPEYNYLNVSEPKCTTLTRSEPDYLKTGDPQPTVTLGFRRCLIYGYYDCDCGLVKYYQCHFFNQDYSPRIVSICYWGTKEPWKD</sequence>
<feature type="chain" id="PRO_5036262061" evidence="1">
    <location>
        <begin position="21"/>
        <end position="146"/>
    </location>
</feature>
<dbReference type="EMBL" id="HBUF01274099">
    <property type="protein sequence ID" value="CAG6685931.1"/>
    <property type="molecule type" value="Transcribed_RNA"/>
</dbReference>
<accession>A0A8D8TCI9</accession>
<dbReference type="EMBL" id="HBUF01274098">
    <property type="protein sequence ID" value="CAG6685930.1"/>
    <property type="molecule type" value="Transcribed_RNA"/>
</dbReference>
<feature type="signal peptide" evidence="1">
    <location>
        <begin position="1"/>
        <end position="20"/>
    </location>
</feature>
<dbReference type="AlphaFoldDB" id="A0A8D8TCI9"/>
<dbReference type="EMBL" id="HBUF01020253">
    <property type="protein sequence ID" value="CAG6610968.1"/>
    <property type="molecule type" value="Transcribed_RNA"/>
</dbReference>
<organism evidence="2">
    <name type="scientific">Cacopsylla melanoneura</name>
    <dbReference type="NCBI Taxonomy" id="428564"/>
    <lineage>
        <taxon>Eukaryota</taxon>
        <taxon>Metazoa</taxon>
        <taxon>Ecdysozoa</taxon>
        <taxon>Arthropoda</taxon>
        <taxon>Hexapoda</taxon>
        <taxon>Insecta</taxon>
        <taxon>Pterygota</taxon>
        <taxon>Neoptera</taxon>
        <taxon>Paraneoptera</taxon>
        <taxon>Hemiptera</taxon>
        <taxon>Sternorrhyncha</taxon>
        <taxon>Psylloidea</taxon>
        <taxon>Psyllidae</taxon>
        <taxon>Psyllinae</taxon>
        <taxon>Cacopsylla</taxon>
    </lineage>
</organism>